<dbReference type="GO" id="GO:0004553">
    <property type="term" value="F:hydrolase activity, hydrolyzing O-glycosyl compounds"/>
    <property type="evidence" value="ECO:0007669"/>
    <property type="project" value="UniProtKB-ARBA"/>
</dbReference>
<keyword evidence="2" id="KW-0732">Signal</keyword>
<gene>
    <name evidence="3" type="ORF">H9828_03275</name>
</gene>
<dbReference type="AlphaFoldDB" id="A0A9D1YZ40"/>
<evidence type="ECO:0000313" key="3">
    <source>
        <dbReference type="EMBL" id="HIY68422.1"/>
    </source>
</evidence>
<evidence type="ECO:0008006" key="5">
    <source>
        <dbReference type="Google" id="ProtNLM"/>
    </source>
</evidence>
<dbReference type="InterPro" id="IPR013320">
    <property type="entry name" value="ConA-like_dom_sf"/>
</dbReference>
<keyword evidence="1" id="KW-0472">Membrane</keyword>
<sequence>MKKFAILFLAAVAGLNLSFAASDEASSGSAAIAPSLPAGAIHHFDFSGDLRDRVTGQPLYISRYTQPSRPDRVAADRLVPDSVQFVDTDEGARTAIRILPLEFAGKLNWVDCPQMTVSMVLRFDGKDFQEKKNNWISWLETIYYDASGQRVNHPREKRDYRTRKIDGEYHTSGVIDATQDDEGLKIPKDEWVRFTVSVDESARRRTVYVQDRFVEVACKQRLDSTLHTGRVGLFQESLPGRIKGYVSDVVIYDRVLSPEEVAQLHGTAEFKKFTVLDAYRPLILLVVVLTIIPVAFWFWKPFRLKRLEAAPAADGSNDARALQAIDRAIDTWMHCTEEQWINSSCATDQLYLRYPRSLKIPKIRKKIVQAMQCAPSDPEVVRRINRVVDSFNDAVSYRFNGSILYIFVVLFSLFFQEAFQGTRTIFTSEDLTFWGAFTDTFVKYWPFMLLLIPYVAFSMGWRLIGHFEEEIKSDDPSGRKGASFRSQVREVANSGAGIVKVILSISWLFVVWCGKTILWGIQNSGEVIRHYRNGVHVSTTTGVNPAMFFGGLLVVAIVIAVIYFLLTYLSIVVMLSPLVVIPYKLVRNYILHR</sequence>
<accession>A0A9D1YZ40</accession>
<proteinExistence type="predicted"/>
<feature type="transmembrane region" description="Helical" evidence="1">
    <location>
        <begin position="278"/>
        <end position="299"/>
    </location>
</feature>
<dbReference type="Proteomes" id="UP000886844">
    <property type="component" value="Unassembled WGS sequence"/>
</dbReference>
<evidence type="ECO:0000256" key="2">
    <source>
        <dbReference type="SAM" id="SignalP"/>
    </source>
</evidence>
<organism evidence="3 4">
    <name type="scientific">Candidatus Alistipes intestinigallinarum</name>
    <dbReference type="NCBI Taxonomy" id="2838440"/>
    <lineage>
        <taxon>Bacteria</taxon>
        <taxon>Pseudomonadati</taxon>
        <taxon>Bacteroidota</taxon>
        <taxon>Bacteroidia</taxon>
        <taxon>Bacteroidales</taxon>
        <taxon>Rikenellaceae</taxon>
        <taxon>Alistipes</taxon>
    </lineage>
</organism>
<keyword evidence="1" id="KW-0812">Transmembrane</keyword>
<dbReference type="EMBL" id="DXDA01000026">
    <property type="protein sequence ID" value="HIY68422.1"/>
    <property type="molecule type" value="Genomic_DNA"/>
</dbReference>
<protein>
    <recommendedName>
        <fullName evidence="5">LamG domain-containing protein</fullName>
    </recommendedName>
</protein>
<keyword evidence="1" id="KW-1133">Transmembrane helix</keyword>
<feature type="transmembrane region" description="Helical" evidence="1">
    <location>
        <begin position="548"/>
        <end position="581"/>
    </location>
</feature>
<evidence type="ECO:0000313" key="4">
    <source>
        <dbReference type="Proteomes" id="UP000886844"/>
    </source>
</evidence>
<dbReference type="Gene3D" id="2.60.120.200">
    <property type="match status" value="1"/>
</dbReference>
<dbReference type="GO" id="GO:0005975">
    <property type="term" value="P:carbohydrate metabolic process"/>
    <property type="evidence" value="ECO:0007669"/>
    <property type="project" value="UniProtKB-ARBA"/>
</dbReference>
<feature type="transmembrane region" description="Helical" evidence="1">
    <location>
        <begin position="498"/>
        <end position="521"/>
    </location>
</feature>
<name>A0A9D1YZ40_9BACT</name>
<comment type="caution">
    <text evidence="3">The sequence shown here is derived from an EMBL/GenBank/DDBJ whole genome shotgun (WGS) entry which is preliminary data.</text>
</comment>
<evidence type="ECO:0000256" key="1">
    <source>
        <dbReference type="SAM" id="Phobius"/>
    </source>
</evidence>
<feature type="signal peptide" evidence="2">
    <location>
        <begin position="1"/>
        <end position="20"/>
    </location>
</feature>
<reference evidence="3" key="2">
    <citation type="submission" date="2021-04" db="EMBL/GenBank/DDBJ databases">
        <authorList>
            <person name="Gilroy R."/>
        </authorList>
    </citation>
    <scope>NUCLEOTIDE SEQUENCE</scope>
    <source>
        <strain evidence="3">5134</strain>
    </source>
</reference>
<feature type="transmembrane region" description="Helical" evidence="1">
    <location>
        <begin position="395"/>
        <end position="415"/>
    </location>
</feature>
<feature type="transmembrane region" description="Helical" evidence="1">
    <location>
        <begin position="444"/>
        <end position="464"/>
    </location>
</feature>
<feature type="chain" id="PRO_5038897880" description="LamG domain-containing protein" evidence="2">
    <location>
        <begin position="21"/>
        <end position="593"/>
    </location>
</feature>
<reference evidence="3" key="1">
    <citation type="journal article" date="2021" name="PeerJ">
        <title>Extensive microbial diversity within the chicken gut microbiome revealed by metagenomics and culture.</title>
        <authorList>
            <person name="Gilroy R."/>
            <person name="Ravi A."/>
            <person name="Getino M."/>
            <person name="Pursley I."/>
            <person name="Horton D.L."/>
            <person name="Alikhan N.F."/>
            <person name="Baker D."/>
            <person name="Gharbi K."/>
            <person name="Hall N."/>
            <person name="Watson M."/>
            <person name="Adriaenssens E.M."/>
            <person name="Foster-Nyarko E."/>
            <person name="Jarju S."/>
            <person name="Secka A."/>
            <person name="Antonio M."/>
            <person name="Oren A."/>
            <person name="Chaudhuri R.R."/>
            <person name="La Ragione R."/>
            <person name="Hildebrand F."/>
            <person name="Pallen M.J."/>
        </authorList>
    </citation>
    <scope>NUCLEOTIDE SEQUENCE</scope>
    <source>
        <strain evidence="3">5134</strain>
    </source>
</reference>
<dbReference type="SUPFAM" id="SSF49899">
    <property type="entry name" value="Concanavalin A-like lectins/glucanases"/>
    <property type="match status" value="1"/>
</dbReference>